<reference evidence="2 3" key="1">
    <citation type="journal article" date="2014" name="Front. Genet.">
        <title>Genome and metabolic network of "Candidatus Phaeomarinobacter ectocarpi" Ec32, a new candidate genus of Alphaproteobacteria frequently associated with brown algae.</title>
        <authorList>
            <person name="Dittami S.M."/>
            <person name="Barbeyron T."/>
            <person name="Boyen C."/>
            <person name="Cambefort J."/>
            <person name="Collet G."/>
            <person name="Delage L."/>
            <person name="Gobet A."/>
            <person name="Groisillier A."/>
            <person name="Leblanc C."/>
            <person name="Michel G."/>
            <person name="Scornet D."/>
            <person name="Siegel A."/>
            <person name="Tapia J.E."/>
            <person name="Tonon T."/>
        </authorList>
    </citation>
    <scope>NUCLEOTIDE SEQUENCE [LARGE SCALE GENOMIC DNA]</scope>
    <source>
        <strain evidence="2 3">Ec32</strain>
    </source>
</reference>
<feature type="region of interest" description="Disordered" evidence="1">
    <location>
        <begin position="172"/>
        <end position="194"/>
    </location>
</feature>
<dbReference type="AlphaFoldDB" id="X5MFM2"/>
<evidence type="ECO:0000256" key="1">
    <source>
        <dbReference type="SAM" id="MobiDB-lite"/>
    </source>
</evidence>
<dbReference type="OrthoDB" id="7251025at2"/>
<dbReference type="EMBL" id="HG966617">
    <property type="protein sequence ID" value="CDO59959.1"/>
    <property type="molecule type" value="Genomic_DNA"/>
</dbReference>
<dbReference type="KEGG" id="pect:BN1012_Phect1745"/>
<evidence type="ECO:0000313" key="3">
    <source>
        <dbReference type="Proteomes" id="UP000032160"/>
    </source>
</evidence>
<name>X5MFM2_9HYPH</name>
<dbReference type="STRING" id="1458461.BN1012_Phect1745"/>
<gene>
    <name evidence="2" type="ORF">BN1012_Phect1745</name>
</gene>
<protein>
    <submittedName>
        <fullName evidence="2">Uncharacterized protein</fullName>
    </submittedName>
</protein>
<dbReference type="PATRIC" id="fig|1458461.3.peg.1748"/>
<organism evidence="2 3">
    <name type="scientific">Candidatus Phaeomarinibacter ectocarpi</name>
    <dbReference type="NCBI Taxonomy" id="1458461"/>
    <lineage>
        <taxon>Bacteria</taxon>
        <taxon>Pseudomonadati</taxon>
        <taxon>Pseudomonadota</taxon>
        <taxon>Alphaproteobacteria</taxon>
        <taxon>Hyphomicrobiales</taxon>
        <taxon>Parvibaculaceae</taxon>
        <taxon>Candidatus Phaeomarinibacter</taxon>
    </lineage>
</organism>
<dbReference type="RefSeq" id="WP_043948112.1">
    <property type="nucleotide sequence ID" value="NZ_HG966617.1"/>
</dbReference>
<dbReference type="Proteomes" id="UP000032160">
    <property type="component" value="Chromosome I"/>
</dbReference>
<dbReference type="HOGENOM" id="CLU_762144_0_0_5"/>
<keyword evidence="3" id="KW-1185">Reference proteome</keyword>
<accession>X5MFM2</accession>
<evidence type="ECO:0000313" key="2">
    <source>
        <dbReference type="EMBL" id="CDO59959.1"/>
    </source>
</evidence>
<proteinExistence type="predicted"/>
<sequence>MADPNNAIEAQAVMHHQYFLGLQLMVASTKGPDIVGDWMFRLFRRQHEEKFLSSFEKLGLSDLPPAVASAKYHVLSNAMGGVSVEYMAESDTKAWVRFRYPRWMYDGATICGIPVQASRGFLRGWYAQNGVSLGNPRLGFVCVSEDMTGQFGLCGYFREFDHDLTEDERLQFAPDETPPPYKAEDQPVPPDSQWSEERLAKANRNYAMEYIRNGMQALVSVIGAEEAGALATRAARLIGLQTYQHLAGMVGGRDGDAADAAQFLSTMFTGMGDTCVTETMSPRSAATLRQSGLRIVRGLDDTARDALLAPWIELWRGALSSYRIRKEVDVTRDGDSLLWTIRDIV</sequence>